<accession>A0AC58T5E8</accession>
<gene>
    <name evidence="2" type="primary">LOC107802576</name>
</gene>
<organism evidence="1 2">
    <name type="scientific">Nicotiana tabacum</name>
    <name type="common">Common tobacco</name>
    <dbReference type="NCBI Taxonomy" id="4097"/>
    <lineage>
        <taxon>Eukaryota</taxon>
        <taxon>Viridiplantae</taxon>
        <taxon>Streptophyta</taxon>
        <taxon>Embryophyta</taxon>
        <taxon>Tracheophyta</taxon>
        <taxon>Spermatophyta</taxon>
        <taxon>Magnoliopsida</taxon>
        <taxon>eudicotyledons</taxon>
        <taxon>Gunneridae</taxon>
        <taxon>Pentapetalae</taxon>
        <taxon>asterids</taxon>
        <taxon>lamiids</taxon>
        <taxon>Solanales</taxon>
        <taxon>Solanaceae</taxon>
        <taxon>Nicotianoideae</taxon>
        <taxon>Nicotianeae</taxon>
        <taxon>Nicotiana</taxon>
    </lineage>
</organism>
<evidence type="ECO:0000313" key="1">
    <source>
        <dbReference type="Proteomes" id="UP000790787"/>
    </source>
</evidence>
<protein>
    <submittedName>
        <fullName evidence="2">Uncharacterized protein LOC107802576</fullName>
    </submittedName>
</protein>
<evidence type="ECO:0000313" key="2">
    <source>
        <dbReference type="RefSeq" id="XP_075092457.1"/>
    </source>
</evidence>
<reference evidence="2" key="2">
    <citation type="submission" date="2025-08" db="UniProtKB">
        <authorList>
            <consortium name="RefSeq"/>
        </authorList>
    </citation>
    <scope>IDENTIFICATION</scope>
    <source>
        <tissue evidence="2">Leaf</tissue>
    </source>
</reference>
<name>A0AC58T5E8_TOBAC</name>
<dbReference type="Proteomes" id="UP000790787">
    <property type="component" value="Chromosome 18"/>
</dbReference>
<proteinExistence type="predicted"/>
<dbReference type="RefSeq" id="XP_075092457.1">
    <property type="nucleotide sequence ID" value="XM_075236356.1"/>
</dbReference>
<reference evidence="1" key="1">
    <citation type="journal article" date="2014" name="Nat. Commun.">
        <title>The tobacco genome sequence and its comparison with those of tomato and potato.</title>
        <authorList>
            <person name="Sierro N."/>
            <person name="Battey J.N."/>
            <person name="Ouadi S."/>
            <person name="Bakaher N."/>
            <person name="Bovet L."/>
            <person name="Willig A."/>
            <person name="Goepfert S."/>
            <person name="Peitsch M.C."/>
            <person name="Ivanov N.V."/>
        </authorList>
    </citation>
    <scope>NUCLEOTIDE SEQUENCE [LARGE SCALE GENOMIC DNA]</scope>
</reference>
<keyword evidence="1" id="KW-1185">Reference proteome</keyword>
<sequence>MDSMLRWNVRGFNAPNKQKEVKLLCTNENIDLVNLLETKVKAGNMEKVINNMLGGWNYITDLEYHYNGRVVVAWRLDYYQVSYPVEDVDTHGMINTVIIEFFSKIDWAFVNREWMDNMSVVQAEFLVEEISDHCPLRIKKDTGGVKRNTTFKFCNVWVLHSQFKKVVTQGWQQQVAGCNYYETMLGRKEIRRGKAFQSLLKNGTTLNVIQQMELIQPFTVNEVKHAMFSIDVNKISGPDGYGSGFYREAWSIIGNYVTTTILEFMENGKLLRQVNSTVISLIPKVPVPEYASQFGPISCCNVIYKCISKRLKKAVSILAAENQAAFVEDDLMIFCKGNMKSIARVMEALQHFSDVTGLEANIDKSSMYLDLPLTSRKWNKMDYKQLVDKITNKITVYTRQLSYVGRLQIIMVVLFFIYSFWSTVFILPQSLVKLGDKKCRDFLWGAPEDKRKVNLVAWKRVCIPKQYGGLNIKSCCKLNIAAVGKLLWQLARKKDTL</sequence>